<proteinExistence type="predicted"/>
<dbReference type="RefSeq" id="WP_126126852.1">
    <property type="nucleotide sequence ID" value="NZ_CP034464.1"/>
</dbReference>
<keyword evidence="6" id="KW-0966">Cell projection</keyword>
<dbReference type="KEGG" id="upv:EJN92_05295"/>
<dbReference type="InterPro" id="IPR009926">
    <property type="entry name" value="T3SS_YcgR_PilZN"/>
</dbReference>
<dbReference type="SUPFAM" id="SSF141371">
    <property type="entry name" value="PilZ domain-like"/>
    <property type="match status" value="2"/>
</dbReference>
<feature type="domain" description="Type III secretion system flagellar brake protein YcgR PilZN" evidence="5">
    <location>
        <begin position="33"/>
        <end position="116"/>
    </location>
</feature>
<dbReference type="EMBL" id="CP034464">
    <property type="protein sequence ID" value="AZP11464.1"/>
    <property type="molecule type" value="Genomic_DNA"/>
</dbReference>
<reference evidence="6 7" key="1">
    <citation type="journal article" date="2011" name="Int. J. Syst. Evol. Microbiol.">
        <title>Description of Undibacterium oligocarboniphilum sp. nov., isolated from purified water, and Undibacterium pigrum strain CCUG 49012 as the type strain of Undibacterium parvum sp. nov., and emended descriptions of the genus Undibacterium and the species Undibacterium pigrum.</title>
        <authorList>
            <person name="Eder W."/>
            <person name="Wanner G."/>
            <person name="Ludwig W."/>
            <person name="Busse H.J."/>
            <person name="Ziemke-Kageler F."/>
            <person name="Lang E."/>
        </authorList>
    </citation>
    <scope>NUCLEOTIDE SEQUENCE [LARGE SCALE GENOMIC DNA]</scope>
    <source>
        <strain evidence="6 7">DSM 23061</strain>
    </source>
</reference>
<keyword evidence="6" id="KW-0969">Cilium</keyword>
<accession>A0A3Q9BPH7</accession>
<dbReference type="Proteomes" id="UP000275663">
    <property type="component" value="Chromosome"/>
</dbReference>
<dbReference type="OrthoDB" id="8526570at2"/>
<organism evidence="6 7">
    <name type="scientific">Undibacterium parvum</name>
    <dbReference type="NCBI Taxonomy" id="401471"/>
    <lineage>
        <taxon>Bacteria</taxon>
        <taxon>Pseudomonadati</taxon>
        <taxon>Pseudomonadota</taxon>
        <taxon>Betaproteobacteria</taxon>
        <taxon>Burkholderiales</taxon>
        <taxon>Oxalobacteraceae</taxon>
        <taxon>Undibacterium</taxon>
    </lineage>
</organism>
<evidence type="ECO:0000259" key="4">
    <source>
        <dbReference type="Pfam" id="PF07238"/>
    </source>
</evidence>
<evidence type="ECO:0000256" key="3">
    <source>
        <dbReference type="ARBA" id="ARBA00023143"/>
    </source>
</evidence>
<name>A0A3Q9BPH7_9BURK</name>
<dbReference type="Gene3D" id="2.40.10.220">
    <property type="entry name" value="predicted glycosyltransferase like domains"/>
    <property type="match status" value="1"/>
</dbReference>
<dbReference type="Pfam" id="PF07238">
    <property type="entry name" value="PilZ"/>
    <property type="match status" value="1"/>
</dbReference>
<protein>
    <submittedName>
        <fullName evidence="6">Flagellar brake protein</fullName>
    </submittedName>
</protein>
<feature type="domain" description="PilZ" evidence="4">
    <location>
        <begin position="125"/>
        <end position="238"/>
    </location>
</feature>
<dbReference type="Pfam" id="PF12945">
    <property type="entry name" value="PilZNR"/>
    <property type="match status" value="1"/>
</dbReference>
<dbReference type="Gene3D" id="2.30.110.10">
    <property type="entry name" value="Electron Transport, Fmn-binding Protein, Chain A"/>
    <property type="match status" value="1"/>
</dbReference>
<evidence type="ECO:0000256" key="1">
    <source>
        <dbReference type="ARBA" id="ARBA00022636"/>
    </source>
</evidence>
<dbReference type="InterPro" id="IPR012349">
    <property type="entry name" value="Split_barrel_FMN-bd"/>
</dbReference>
<evidence type="ECO:0000313" key="6">
    <source>
        <dbReference type="EMBL" id="AZP11464.1"/>
    </source>
</evidence>
<sequence length="248" mass="27652">MSSENTPATMSTTKPATKDSDLAFSFADMRLRVGDRIQLQLPVSCGEERAFVKVIGYLDNVSFLVGAPLVLGNRPSLRENDKVVVRVFSNQKAFAFDCYVKRVNNAPFPYMHLSFPEKIQGSVVRKDPRIKSRIIASVKIAGSANPDEKFSVLITNLSAAGALVTTNRPMFEKNQKILMSFQIKLHHIESLMMVSAIIRNISEDERSDPNTALSISHGLQFVDVDPNSTMLLHSLIYQQMIEQPHTVV</sequence>
<keyword evidence="7" id="KW-1185">Reference proteome</keyword>
<evidence type="ECO:0000256" key="2">
    <source>
        <dbReference type="ARBA" id="ARBA00022741"/>
    </source>
</evidence>
<dbReference type="AlphaFoldDB" id="A0A3Q9BPH7"/>
<keyword evidence="6" id="KW-0282">Flagellum</keyword>
<evidence type="ECO:0000313" key="7">
    <source>
        <dbReference type="Proteomes" id="UP000275663"/>
    </source>
</evidence>
<keyword evidence="3" id="KW-0975">Bacterial flagellum</keyword>
<keyword evidence="2" id="KW-0547">Nucleotide-binding</keyword>
<dbReference type="GO" id="GO:0035438">
    <property type="term" value="F:cyclic-di-GMP binding"/>
    <property type="evidence" value="ECO:0007669"/>
    <property type="project" value="InterPro"/>
</dbReference>
<keyword evidence="1" id="KW-0973">c-di-GMP</keyword>
<gene>
    <name evidence="6" type="ORF">EJN92_05295</name>
</gene>
<evidence type="ECO:0000259" key="5">
    <source>
        <dbReference type="Pfam" id="PF12945"/>
    </source>
</evidence>
<dbReference type="InterPro" id="IPR009875">
    <property type="entry name" value="PilZ_domain"/>
</dbReference>